<dbReference type="Proteomes" id="UP000307440">
    <property type="component" value="Unassembled WGS sequence"/>
</dbReference>
<sequence>MWADDCGDERAQWWGRQCGGGEGRCCWLSWIHRPSCFRPPSDPPARRSIRLHTRPSLDPSEARCLLRSGLYPWLENNEKHIILVHGGEQGFMSFVSWLGQTARRKFRRQQTWILIELR</sequence>
<keyword evidence="2" id="KW-1185">Reference proteome</keyword>
<dbReference type="AlphaFoldDB" id="A0A5C3KCP0"/>
<reference evidence="1 2" key="1">
    <citation type="journal article" date="2019" name="Nat. Ecol. Evol.">
        <title>Megaphylogeny resolves global patterns of mushroom evolution.</title>
        <authorList>
            <person name="Varga T."/>
            <person name="Krizsan K."/>
            <person name="Foldi C."/>
            <person name="Dima B."/>
            <person name="Sanchez-Garcia M."/>
            <person name="Sanchez-Ramirez S."/>
            <person name="Szollosi G.J."/>
            <person name="Szarkandi J.G."/>
            <person name="Papp V."/>
            <person name="Albert L."/>
            <person name="Andreopoulos W."/>
            <person name="Angelini C."/>
            <person name="Antonin V."/>
            <person name="Barry K.W."/>
            <person name="Bougher N.L."/>
            <person name="Buchanan P."/>
            <person name="Buyck B."/>
            <person name="Bense V."/>
            <person name="Catcheside P."/>
            <person name="Chovatia M."/>
            <person name="Cooper J."/>
            <person name="Damon W."/>
            <person name="Desjardin D."/>
            <person name="Finy P."/>
            <person name="Geml J."/>
            <person name="Haridas S."/>
            <person name="Hughes K."/>
            <person name="Justo A."/>
            <person name="Karasinski D."/>
            <person name="Kautmanova I."/>
            <person name="Kiss B."/>
            <person name="Kocsube S."/>
            <person name="Kotiranta H."/>
            <person name="LaButti K.M."/>
            <person name="Lechner B.E."/>
            <person name="Liimatainen K."/>
            <person name="Lipzen A."/>
            <person name="Lukacs Z."/>
            <person name="Mihaltcheva S."/>
            <person name="Morgado L.N."/>
            <person name="Niskanen T."/>
            <person name="Noordeloos M.E."/>
            <person name="Ohm R.A."/>
            <person name="Ortiz-Santana B."/>
            <person name="Ovrebo C."/>
            <person name="Racz N."/>
            <person name="Riley R."/>
            <person name="Savchenko A."/>
            <person name="Shiryaev A."/>
            <person name="Soop K."/>
            <person name="Spirin V."/>
            <person name="Szebenyi C."/>
            <person name="Tomsovsky M."/>
            <person name="Tulloss R.E."/>
            <person name="Uehling J."/>
            <person name="Grigoriev I.V."/>
            <person name="Vagvolgyi C."/>
            <person name="Papp T."/>
            <person name="Martin F.M."/>
            <person name="Miettinen O."/>
            <person name="Hibbett D.S."/>
            <person name="Nagy L.G."/>
        </authorList>
    </citation>
    <scope>NUCLEOTIDE SEQUENCE [LARGE SCALE GENOMIC DNA]</scope>
    <source>
        <strain evidence="1 2">CBS 121175</strain>
    </source>
</reference>
<organism evidence="1 2">
    <name type="scientific">Coprinopsis marcescibilis</name>
    <name type="common">Agaric fungus</name>
    <name type="synonym">Psathyrella marcescibilis</name>
    <dbReference type="NCBI Taxonomy" id="230819"/>
    <lineage>
        <taxon>Eukaryota</taxon>
        <taxon>Fungi</taxon>
        <taxon>Dikarya</taxon>
        <taxon>Basidiomycota</taxon>
        <taxon>Agaricomycotina</taxon>
        <taxon>Agaricomycetes</taxon>
        <taxon>Agaricomycetidae</taxon>
        <taxon>Agaricales</taxon>
        <taxon>Agaricineae</taxon>
        <taxon>Psathyrellaceae</taxon>
        <taxon>Coprinopsis</taxon>
    </lineage>
</organism>
<accession>A0A5C3KCP0</accession>
<name>A0A5C3KCP0_COPMA</name>
<evidence type="ECO:0000313" key="2">
    <source>
        <dbReference type="Proteomes" id="UP000307440"/>
    </source>
</evidence>
<proteinExistence type="predicted"/>
<dbReference type="EMBL" id="ML210459">
    <property type="protein sequence ID" value="TFK17826.1"/>
    <property type="molecule type" value="Genomic_DNA"/>
</dbReference>
<protein>
    <submittedName>
        <fullName evidence="1">Uncharacterized protein</fullName>
    </submittedName>
</protein>
<gene>
    <name evidence="1" type="ORF">FA15DRAFT_710429</name>
</gene>
<evidence type="ECO:0000313" key="1">
    <source>
        <dbReference type="EMBL" id="TFK17826.1"/>
    </source>
</evidence>